<dbReference type="EMBL" id="JACHJT010000001">
    <property type="protein sequence ID" value="MBB4932522.1"/>
    <property type="molecule type" value="Genomic_DNA"/>
</dbReference>
<comment type="caution">
    <text evidence="1">The sequence shown here is derived from an EMBL/GenBank/DDBJ whole genome shotgun (WGS) entry which is preliminary data.</text>
</comment>
<reference evidence="1 2" key="1">
    <citation type="submission" date="2020-08" db="EMBL/GenBank/DDBJ databases">
        <title>Sequencing the genomes of 1000 actinobacteria strains.</title>
        <authorList>
            <person name="Klenk H.-P."/>
        </authorList>
    </citation>
    <scope>NUCLEOTIDE SEQUENCE [LARGE SCALE GENOMIC DNA]</scope>
    <source>
        <strain evidence="1 2">DSM 102030</strain>
    </source>
</reference>
<proteinExistence type="predicted"/>
<protein>
    <submittedName>
        <fullName evidence="1">Uncharacterized protein</fullName>
    </submittedName>
</protein>
<dbReference type="RefSeq" id="WP_184580015.1">
    <property type="nucleotide sequence ID" value="NZ_JACHJT010000001.1"/>
</dbReference>
<dbReference type="Proteomes" id="UP000523007">
    <property type="component" value="Unassembled WGS sequence"/>
</dbReference>
<evidence type="ECO:0000313" key="2">
    <source>
        <dbReference type="Proteomes" id="UP000523007"/>
    </source>
</evidence>
<accession>A0A7W7RIA5</accession>
<organism evidence="1 2">
    <name type="scientific">Lipingzhangella halophila</name>
    <dbReference type="NCBI Taxonomy" id="1783352"/>
    <lineage>
        <taxon>Bacteria</taxon>
        <taxon>Bacillati</taxon>
        <taxon>Actinomycetota</taxon>
        <taxon>Actinomycetes</taxon>
        <taxon>Streptosporangiales</taxon>
        <taxon>Nocardiopsidaceae</taxon>
        <taxon>Lipingzhangella</taxon>
    </lineage>
</organism>
<sequence length="46" mass="5304">MPEWYPVSPNRVAPVVLLTNPTLRPVIDHRRAREVVFTPRGERAPI</sequence>
<evidence type="ECO:0000313" key="1">
    <source>
        <dbReference type="EMBL" id="MBB4932522.1"/>
    </source>
</evidence>
<dbReference type="AlphaFoldDB" id="A0A7W7RIA5"/>
<keyword evidence="2" id="KW-1185">Reference proteome</keyword>
<name>A0A7W7RIA5_9ACTN</name>
<gene>
    <name evidence="1" type="ORF">F4561_003342</name>
</gene>